<dbReference type="Gene3D" id="2.40.128.480">
    <property type="entry name" value="Rhodococcus equi virulence-associated protein"/>
    <property type="match status" value="1"/>
</dbReference>
<dbReference type="Proteomes" id="UP000675409">
    <property type="component" value="Unassembled WGS sequence"/>
</dbReference>
<sequence length="147" mass="15670">MDRNLIAEQFSARMAGRLDQQKIDTAVRAIRTTTTAYPASGSVASLIQYLTVEVQIQNGKEFNGVGGPGATSPFGAAMYGYVHTEDLSRLYAKTEMYEILVTSMYASIMFFDGDANFLGYFGSGALTIESGSAEGAVGVYGGKGSWS</sequence>
<evidence type="ECO:0000313" key="1">
    <source>
        <dbReference type="EMBL" id="MBL0888742.1"/>
    </source>
</evidence>
<dbReference type="Pfam" id="PF05526">
    <property type="entry name" value="R_equi_Vir"/>
    <property type="match status" value="1"/>
</dbReference>
<dbReference type="InterPro" id="IPR038625">
    <property type="entry name" value="R_equi_Vir_sf"/>
</dbReference>
<reference evidence="1 2" key="1">
    <citation type="journal article" date="2021" name="Arch. Microbiol.">
        <title>Myceligenerans indicum sp. nov., an actinobacterium isolated from mangrove sediment of Sundarbans, India.</title>
        <authorList>
            <person name="Asha K."/>
            <person name="Bhadury P."/>
        </authorList>
    </citation>
    <scope>NUCLEOTIDE SEQUENCE [LARGE SCALE GENOMIC DNA]</scope>
    <source>
        <strain evidence="1 2">I2</strain>
    </source>
</reference>
<organism evidence="1 2">
    <name type="scientific">Myceligenerans indicum</name>
    <dbReference type="NCBI Taxonomy" id="2593663"/>
    <lineage>
        <taxon>Bacteria</taxon>
        <taxon>Bacillati</taxon>
        <taxon>Actinomycetota</taxon>
        <taxon>Actinomycetes</taxon>
        <taxon>Micrococcales</taxon>
        <taxon>Promicromonosporaceae</taxon>
        <taxon>Myceligenerans</taxon>
    </lineage>
</organism>
<dbReference type="EMBL" id="JABBYC010000077">
    <property type="protein sequence ID" value="MBL0888742.1"/>
    <property type="molecule type" value="Genomic_DNA"/>
</dbReference>
<dbReference type="InterPro" id="IPR008810">
    <property type="entry name" value="R_equi_Vir"/>
</dbReference>
<protein>
    <submittedName>
        <fullName evidence="1">VapA/VapB family virulence-associated protein</fullName>
    </submittedName>
</protein>
<dbReference type="RefSeq" id="WP_201851176.1">
    <property type="nucleotide sequence ID" value="NZ_JABBYC010000077.1"/>
</dbReference>
<keyword evidence="2" id="KW-1185">Reference proteome</keyword>
<proteinExistence type="predicted"/>
<name>A0ABS1LR15_9MICO</name>
<evidence type="ECO:0000313" key="2">
    <source>
        <dbReference type="Proteomes" id="UP000675409"/>
    </source>
</evidence>
<accession>A0ABS1LR15</accession>
<comment type="caution">
    <text evidence="1">The sequence shown here is derived from an EMBL/GenBank/DDBJ whole genome shotgun (WGS) entry which is preliminary data.</text>
</comment>
<gene>
    <name evidence="1" type="ORF">HGK34_21090</name>
</gene>